<evidence type="ECO:0000313" key="2">
    <source>
        <dbReference type="EMBL" id="JAE30455.1"/>
    </source>
</evidence>
<evidence type="ECO:0000256" key="1">
    <source>
        <dbReference type="SAM" id="Phobius"/>
    </source>
</evidence>
<keyword evidence="1" id="KW-1133">Transmembrane helix</keyword>
<proteinExistence type="predicted"/>
<organism evidence="2">
    <name type="scientific">Arundo donax</name>
    <name type="common">Giant reed</name>
    <name type="synonym">Donax arundinaceus</name>
    <dbReference type="NCBI Taxonomy" id="35708"/>
    <lineage>
        <taxon>Eukaryota</taxon>
        <taxon>Viridiplantae</taxon>
        <taxon>Streptophyta</taxon>
        <taxon>Embryophyta</taxon>
        <taxon>Tracheophyta</taxon>
        <taxon>Spermatophyta</taxon>
        <taxon>Magnoliopsida</taxon>
        <taxon>Liliopsida</taxon>
        <taxon>Poales</taxon>
        <taxon>Poaceae</taxon>
        <taxon>PACMAD clade</taxon>
        <taxon>Arundinoideae</taxon>
        <taxon>Arundineae</taxon>
        <taxon>Arundo</taxon>
    </lineage>
</organism>
<sequence>MVPLLLGEAARDAGVLLVALDLFLVKPVFIATFGVSTTKEERDLCFLFAGNVTVEAFGESTFLLLIGNTLFMIS</sequence>
<dbReference type="EMBL" id="GBRH01167441">
    <property type="protein sequence ID" value="JAE30455.1"/>
    <property type="molecule type" value="Transcribed_RNA"/>
</dbReference>
<feature type="transmembrane region" description="Helical" evidence="1">
    <location>
        <begin position="45"/>
        <end position="73"/>
    </location>
</feature>
<accession>A0A0A9GZN8</accession>
<reference evidence="2" key="2">
    <citation type="journal article" date="2015" name="Data Brief">
        <title>Shoot transcriptome of the giant reed, Arundo donax.</title>
        <authorList>
            <person name="Barrero R.A."/>
            <person name="Guerrero F.D."/>
            <person name="Moolhuijzen P."/>
            <person name="Goolsby J.A."/>
            <person name="Tidwell J."/>
            <person name="Bellgard S.E."/>
            <person name="Bellgard M.I."/>
        </authorList>
    </citation>
    <scope>NUCLEOTIDE SEQUENCE</scope>
    <source>
        <tissue evidence="2">Shoot tissue taken approximately 20 cm above the soil surface</tissue>
    </source>
</reference>
<protein>
    <submittedName>
        <fullName evidence="2">Uncharacterized protein</fullName>
    </submittedName>
</protein>
<dbReference type="AlphaFoldDB" id="A0A0A9GZN8"/>
<name>A0A0A9GZN8_ARUDO</name>
<keyword evidence="1" id="KW-0472">Membrane</keyword>
<keyword evidence="1" id="KW-0812">Transmembrane</keyword>
<reference evidence="2" key="1">
    <citation type="submission" date="2014-09" db="EMBL/GenBank/DDBJ databases">
        <authorList>
            <person name="Magalhaes I.L.F."/>
            <person name="Oliveira U."/>
            <person name="Santos F.R."/>
            <person name="Vidigal T.H.D.A."/>
            <person name="Brescovit A.D."/>
            <person name="Santos A.J."/>
        </authorList>
    </citation>
    <scope>NUCLEOTIDE SEQUENCE</scope>
    <source>
        <tissue evidence="2">Shoot tissue taken approximately 20 cm above the soil surface</tissue>
    </source>
</reference>
<feature type="transmembrane region" description="Helical" evidence="1">
    <location>
        <begin position="13"/>
        <end position="33"/>
    </location>
</feature>